<reference evidence="3" key="1">
    <citation type="submission" date="2021-02" db="EMBL/GenBank/DDBJ databases">
        <authorList>
            <person name="Nowell W R."/>
        </authorList>
    </citation>
    <scope>NUCLEOTIDE SEQUENCE</scope>
</reference>
<dbReference type="EMBL" id="CAJOBC010087126">
    <property type="protein sequence ID" value="CAF4352877.1"/>
    <property type="molecule type" value="Genomic_DNA"/>
</dbReference>
<sequence>MTSQPYNIARLECSTSELLKKHENSIRFSSKNKRYLFDLSMQYARDINARIVYSRWRPIEIPADYNPKSSNTEHILKHDVFGYEPSNDCEWYLNFAHTRLFVAYSGSLFAQDEMQVAENPYLPMLLEEITLKSQNIIEVTPLTRTTQGPTPILILNSPRTVSVAVNRNVEEGRPDGLYGNAFGKASLDAIKKATTHLNPPTMINLIAMEAPPSGYGTYSREQIVHIFQTAYTGFFAAREESESGKKCVIHTGLWGCGAYGGNKILMTILQILAARVARIDVIIYHIMPHESTQVYYDALKLLDEDLIPQCSDTSQHGIDLLDMVELIYNYKFKWGESDGN</sequence>
<dbReference type="AlphaFoldDB" id="A0A815SFW2"/>
<dbReference type="EMBL" id="CAJNOQ010021637">
    <property type="protein sequence ID" value="CAF1489612.1"/>
    <property type="molecule type" value="Genomic_DNA"/>
</dbReference>
<dbReference type="InterPro" id="IPR007724">
    <property type="entry name" value="Poly_GlycHdrlase"/>
</dbReference>
<evidence type="ECO:0000259" key="1">
    <source>
        <dbReference type="Pfam" id="PF05028"/>
    </source>
</evidence>
<dbReference type="GO" id="GO:0005634">
    <property type="term" value="C:nucleus"/>
    <property type="evidence" value="ECO:0007669"/>
    <property type="project" value="TreeGrafter"/>
</dbReference>
<protein>
    <recommendedName>
        <fullName evidence="1">PARG catalytic Macro domain-containing protein</fullName>
    </recommendedName>
</protein>
<accession>A0A815SFW2</accession>
<dbReference type="GO" id="GO:0005975">
    <property type="term" value="P:carbohydrate metabolic process"/>
    <property type="evidence" value="ECO:0007669"/>
    <property type="project" value="InterPro"/>
</dbReference>
<dbReference type="EMBL" id="CAJOBA010033869">
    <property type="protein sequence ID" value="CAF3973263.1"/>
    <property type="molecule type" value="Genomic_DNA"/>
</dbReference>
<dbReference type="PANTHER" id="PTHR12837:SF0">
    <property type="entry name" value="POLY(ADP-RIBOSE) GLYCOHYDROLASE"/>
    <property type="match status" value="1"/>
</dbReference>
<evidence type="ECO:0000313" key="2">
    <source>
        <dbReference type="EMBL" id="CAF1161484.1"/>
    </source>
</evidence>
<dbReference type="Proteomes" id="UP000681722">
    <property type="component" value="Unassembled WGS sequence"/>
</dbReference>
<dbReference type="InterPro" id="IPR046372">
    <property type="entry name" value="PARG_cat_C"/>
</dbReference>
<dbReference type="Proteomes" id="UP000663829">
    <property type="component" value="Unassembled WGS sequence"/>
</dbReference>
<dbReference type="GO" id="GO:1990966">
    <property type="term" value="P:ATP generation from poly-ADP-D-ribose"/>
    <property type="evidence" value="ECO:0007669"/>
    <property type="project" value="TreeGrafter"/>
</dbReference>
<dbReference type="GO" id="GO:0005737">
    <property type="term" value="C:cytoplasm"/>
    <property type="evidence" value="ECO:0007669"/>
    <property type="project" value="TreeGrafter"/>
</dbReference>
<dbReference type="Pfam" id="PF05028">
    <property type="entry name" value="PARG_cat_C"/>
    <property type="match status" value="1"/>
</dbReference>
<dbReference type="EMBL" id="CAJNOK010012343">
    <property type="protein sequence ID" value="CAF1161484.1"/>
    <property type="molecule type" value="Genomic_DNA"/>
</dbReference>
<name>A0A815SFW2_9BILA</name>
<evidence type="ECO:0000313" key="4">
    <source>
        <dbReference type="EMBL" id="CAF3973263.1"/>
    </source>
</evidence>
<dbReference type="PANTHER" id="PTHR12837">
    <property type="entry name" value="POLY ADP-RIBOSE GLYCOHYDROLASE"/>
    <property type="match status" value="1"/>
</dbReference>
<organism evidence="3 6">
    <name type="scientific">Didymodactylos carnosus</name>
    <dbReference type="NCBI Taxonomy" id="1234261"/>
    <lineage>
        <taxon>Eukaryota</taxon>
        <taxon>Metazoa</taxon>
        <taxon>Spiralia</taxon>
        <taxon>Gnathifera</taxon>
        <taxon>Rotifera</taxon>
        <taxon>Eurotatoria</taxon>
        <taxon>Bdelloidea</taxon>
        <taxon>Philodinida</taxon>
        <taxon>Philodinidae</taxon>
        <taxon>Didymodactylos</taxon>
    </lineage>
</organism>
<comment type="caution">
    <text evidence="3">The sequence shown here is derived from an EMBL/GenBank/DDBJ whole genome shotgun (WGS) entry which is preliminary data.</text>
</comment>
<dbReference type="Proteomes" id="UP000677228">
    <property type="component" value="Unassembled WGS sequence"/>
</dbReference>
<evidence type="ECO:0000313" key="5">
    <source>
        <dbReference type="EMBL" id="CAF4352877.1"/>
    </source>
</evidence>
<proteinExistence type="predicted"/>
<dbReference type="OrthoDB" id="1937899at2759"/>
<dbReference type="GO" id="GO:0009225">
    <property type="term" value="P:nucleotide-sugar metabolic process"/>
    <property type="evidence" value="ECO:0007669"/>
    <property type="project" value="TreeGrafter"/>
</dbReference>
<dbReference type="Proteomes" id="UP000682733">
    <property type="component" value="Unassembled WGS sequence"/>
</dbReference>
<dbReference type="GO" id="GO:0004649">
    <property type="term" value="F:poly(ADP-ribose) glycohydrolase activity"/>
    <property type="evidence" value="ECO:0007669"/>
    <property type="project" value="InterPro"/>
</dbReference>
<evidence type="ECO:0000313" key="3">
    <source>
        <dbReference type="EMBL" id="CAF1489612.1"/>
    </source>
</evidence>
<gene>
    <name evidence="3" type="ORF">GPM918_LOCUS36192</name>
    <name evidence="2" type="ORF">OVA965_LOCUS22114</name>
    <name evidence="5" type="ORF">SRO942_LOCUS36921</name>
    <name evidence="4" type="ORF">TMI583_LOCUS22831</name>
</gene>
<evidence type="ECO:0000313" key="6">
    <source>
        <dbReference type="Proteomes" id="UP000663829"/>
    </source>
</evidence>
<dbReference type="GO" id="GO:0006282">
    <property type="term" value="P:regulation of DNA repair"/>
    <property type="evidence" value="ECO:0007669"/>
    <property type="project" value="InterPro"/>
</dbReference>
<feature type="domain" description="PARG catalytic Macro" evidence="1">
    <location>
        <begin position="202"/>
        <end position="286"/>
    </location>
</feature>
<keyword evidence="6" id="KW-1185">Reference proteome</keyword>